<protein>
    <submittedName>
        <fullName evidence="12">Uncharacterized protein LOC106757030</fullName>
    </submittedName>
</protein>
<dbReference type="AlphaFoldDB" id="A0A1S3TMW5"/>
<feature type="coiled-coil region" evidence="7">
    <location>
        <begin position="9"/>
        <end position="36"/>
    </location>
</feature>
<evidence type="ECO:0000256" key="2">
    <source>
        <dbReference type="ARBA" id="ARBA00022695"/>
    </source>
</evidence>
<dbReference type="Proteomes" id="UP000087766">
    <property type="component" value="Chromosome 3"/>
</dbReference>
<evidence type="ECO:0000259" key="10">
    <source>
        <dbReference type="PROSITE" id="PS50994"/>
    </source>
</evidence>
<keyword evidence="1" id="KW-0808">Transferase</keyword>
<evidence type="ECO:0000256" key="7">
    <source>
        <dbReference type="SAM" id="Coils"/>
    </source>
</evidence>
<keyword evidence="5" id="KW-0378">Hydrolase</keyword>
<dbReference type="Gene3D" id="1.10.340.70">
    <property type="match status" value="1"/>
</dbReference>
<dbReference type="Pfam" id="PF17921">
    <property type="entry name" value="Integrase_H2C2"/>
    <property type="match status" value="1"/>
</dbReference>
<dbReference type="InterPro" id="IPR041373">
    <property type="entry name" value="RT_RNaseH"/>
</dbReference>
<keyword evidence="6" id="KW-0695">RNA-directed DNA polymerase</keyword>
<evidence type="ECO:0000313" key="12">
    <source>
        <dbReference type="RefSeq" id="XP_014495098.1"/>
    </source>
</evidence>
<evidence type="ECO:0000256" key="5">
    <source>
        <dbReference type="ARBA" id="ARBA00022801"/>
    </source>
</evidence>
<dbReference type="CDD" id="cd09279">
    <property type="entry name" value="RNase_HI_like"/>
    <property type="match status" value="1"/>
</dbReference>
<feature type="region of interest" description="Disordered" evidence="8">
    <location>
        <begin position="47"/>
        <end position="92"/>
    </location>
</feature>
<sequence>MVTTRNTNAEDQSEMLRLMEQRMTEMQRKHEEEMAAVRAECLAQIAKSKNGGGGGEQGEGAGERRTPLEEENSSAQAGGKEEGGNKDSRSLVKVEESTTMVPFVREIMEVHISEQFVPPQFKMYDGTSDPTAHVKSFINAMTFRTGCDAIWCRAFSLSLEGEALEWFNSLPVNSIENFKSLGEMFKKQFAAYPVLNVETRYRQVEKVALALLHAARRLRPYFQSHQVVVRTNHPISKVLRKPDLAGRMVVWAVELSEFGLRYEPRGSIKGQHLADFAAELPPAGDDVWNLYVDGASGKKMSGAGIVLEGPNGFLLEHSLLFKFKTSNNQAEYEAPVAGLELAKDMGAKKLICRTDSQLVVGQMNGEFQVKEDHLSKYFHKASALISEFEDANIQHIPREQNARADLLSKLCSGKDKGQLTTVIRQVLLQPSIDCHAITTDATDWRGEIRGLIRKQDDGSPLRPEETKKIARFLLVGDDMYRRGFSTPLLKCISKEEAQYVMDELHNGVCGFHSGQRTLKARILRAGYYWPTMEEDSRVFTKKCLRCQAHANDLRASPHLLHSIAAPWPFSQWGMDIVGPFPVGTAQKKFLLVAVDYFTKWVEAEPLATITAGQVQKFCWKLICRFGLPKMIITDNGRQFIDRKLREFYTNLGIKHITSSVEHPQTNGQVEAVNKTIVAELKRRLGQKKTAWVEELPEVLWGYRCTPHGTTGETPFNLTYGVDAMLPVELGEPSLRRQIEDIALNDQELRVELDTVEERRDRAALRAEACKRMVERRYNSKVRPRDFQEGDLVWRKTGEARRTSSHGKLATNWEGPYRIIAALNNGAYRLARPDGRELPNTWNATHLKYYFS</sequence>
<evidence type="ECO:0000259" key="9">
    <source>
        <dbReference type="PROSITE" id="PS50879"/>
    </source>
</evidence>
<dbReference type="PANTHER" id="PTHR48475">
    <property type="entry name" value="RIBONUCLEASE H"/>
    <property type="match status" value="1"/>
</dbReference>
<evidence type="ECO:0000256" key="8">
    <source>
        <dbReference type="SAM" id="MobiDB-lite"/>
    </source>
</evidence>
<dbReference type="InterPro" id="IPR012337">
    <property type="entry name" value="RNaseH-like_sf"/>
</dbReference>
<evidence type="ECO:0000256" key="4">
    <source>
        <dbReference type="ARBA" id="ARBA00022759"/>
    </source>
</evidence>
<dbReference type="GO" id="GO:0015074">
    <property type="term" value="P:DNA integration"/>
    <property type="evidence" value="ECO:0007669"/>
    <property type="project" value="InterPro"/>
</dbReference>
<feature type="compositionally biased region" description="Basic and acidic residues" evidence="8">
    <location>
        <begin position="79"/>
        <end position="92"/>
    </location>
</feature>
<keyword evidence="2" id="KW-0548">Nucleotidyltransferase</keyword>
<evidence type="ECO:0000256" key="3">
    <source>
        <dbReference type="ARBA" id="ARBA00022722"/>
    </source>
</evidence>
<dbReference type="SUPFAM" id="SSF53098">
    <property type="entry name" value="Ribonuclease H-like"/>
    <property type="match status" value="2"/>
</dbReference>
<dbReference type="Pfam" id="PF17917">
    <property type="entry name" value="RT_RNaseH"/>
    <property type="match status" value="1"/>
</dbReference>
<dbReference type="Pfam" id="PF13456">
    <property type="entry name" value="RVT_3"/>
    <property type="match status" value="1"/>
</dbReference>
<dbReference type="GeneID" id="106757030"/>
<dbReference type="Gene3D" id="3.30.420.10">
    <property type="entry name" value="Ribonuclease H-like superfamily/Ribonuclease H"/>
    <property type="match status" value="2"/>
</dbReference>
<keyword evidence="4" id="KW-0255">Endonuclease</keyword>
<evidence type="ECO:0000313" key="11">
    <source>
        <dbReference type="Proteomes" id="UP000087766"/>
    </source>
</evidence>
<reference evidence="12" key="2">
    <citation type="submission" date="2025-08" db="UniProtKB">
        <authorList>
            <consortium name="RefSeq"/>
        </authorList>
    </citation>
    <scope>IDENTIFICATION</scope>
    <source>
        <tissue evidence="12">Leaf</tissue>
    </source>
</reference>
<organism evidence="11 12">
    <name type="scientific">Vigna radiata var. radiata</name>
    <name type="common">Mung bean</name>
    <name type="synonym">Phaseolus aureus</name>
    <dbReference type="NCBI Taxonomy" id="3916"/>
    <lineage>
        <taxon>Eukaryota</taxon>
        <taxon>Viridiplantae</taxon>
        <taxon>Streptophyta</taxon>
        <taxon>Embryophyta</taxon>
        <taxon>Tracheophyta</taxon>
        <taxon>Spermatophyta</taxon>
        <taxon>Magnoliopsida</taxon>
        <taxon>eudicotyledons</taxon>
        <taxon>Gunneridae</taxon>
        <taxon>Pentapetalae</taxon>
        <taxon>rosids</taxon>
        <taxon>fabids</taxon>
        <taxon>Fabales</taxon>
        <taxon>Fabaceae</taxon>
        <taxon>Papilionoideae</taxon>
        <taxon>50 kb inversion clade</taxon>
        <taxon>NPAAA clade</taxon>
        <taxon>indigoferoid/millettioid clade</taxon>
        <taxon>Phaseoleae</taxon>
        <taxon>Vigna</taxon>
    </lineage>
</organism>
<dbReference type="SUPFAM" id="SSF56672">
    <property type="entry name" value="DNA/RNA polymerases"/>
    <property type="match status" value="1"/>
</dbReference>
<evidence type="ECO:0000256" key="1">
    <source>
        <dbReference type="ARBA" id="ARBA00022679"/>
    </source>
</evidence>
<feature type="domain" description="Integrase catalytic" evidence="10">
    <location>
        <begin position="564"/>
        <end position="722"/>
    </location>
</feature>
<dbReference type="InterPro" id="IPR036397">
    <property type="entry name" value="RNaseH_sf"/>
</dbReference>
<dbReference type="PROSITE" id="PS50994">
    <property type="entry name" value="INTEGRASE"/>
    <property type="match status" value="1"/>
</dbReference>
<keyword evidence="11" id="KW-1185">Reference proteome</keyword>
<dbReference type="GO" id="GO:0003964">
    <property type="term" value="F:RNA-directed DNA polymerase activity"/>
    <property type="evidence" value="ECO:0007669"/>
    <property type="project" value="UniProtKB-KW"/>
</dbReference>
<dbReference type="GO" id="GO:0004523">
    <property type="term" value="F:RNA-DNA hybrid ribonuclease activity"/>
    <property type="evidence" value="ECO:0007669"/>
    <property type="project" value="InterPro"/>
</dbReference>
<dbReference type="InterPro" id="IPR002156">
    <property type="entry name" value="RNaseH_domain"/>
</dbReference>
<dbReference type="InterPro" id="IPR043502">
    <property type="entry name" value="DNA/RNA_pol_sf"/>
</dbReference>
<reference evidence="11" key="1">
    <citation type="journal article" date="2014" name="Nat. Commun.">
        <title>Genome sequence of mungbean and insights into evolution within Vigna species.</title>
        <authorList>
            <person name="Kang Y.J."/>
            <person name="Kim S.K."/>
            <person name="Kim M.Y."/>
            <person name="Lestari P."/>
            <person name="Kim K.H."/>
            <person name="Ha B.K."/>
            <person name="Jun T.H."/>
            <person name="Hwang W.J."/>
            <person name="Lee T."/>
            <person name="Lee J."/>
            <person name="Shim S."/>
            <person name="Yoon M.Y."/>
            <person name="Jang Y.E."/>
            <person name="Han K.S."/>
            <person name="Taeprayoon P."/>
            <person name="Yoon N."/>
            <person name="Somta P."/>
            <person name="Tanya P."/>
            <person name="Kim K.S."/>
            <person name="Gwag J.G."/>
            <person name="Moon J.K."/>
            <person name="Lee Y.H."/>
            <person name="Park B.S."/>
            <person name="Bombarely A."/>
            <person name="Doyle J.J."/>
            <person name="Jackson S.A."/>
            <person name="Schafleitner R."/>
            <person name="Srinives P."/>
            <person name="Varshney R.K."/>
            <person name="Lee S.H."/>
        </authorList>
    </citation>
    <scope>NUCLEOTIDE SEQUENCE [LARGE SCALE GENOMIC DNA]</scope>
    <source>
        <strain evidence="11">cv. VC1973A</strain>
    </source>
</reference>
<dbReference type="Pfam" id="PF00665">
    <property type="entry name" value="rve"/>
    <property type="match status" value="1"/>
</dbReference>
<feature type="domain" description="RNase H type-1" evidence="9">
    <location>
        <begin position="284"/>
        <end position="413"/>
    </location>
</feature>
<dbReference type="InterPro" id="IPR001584">
    <property type="entry name" value="Integrase_cat-core"/>
</dbReference>
<dbReference type="RefSeq" id="XP_014495098.1">
    <property type="nucleotide sequence ID" value="XM_014639612.1"/>
</dbReference>
<dbReference type="GO" id="GO:0003676">
    <property type="term" value="F:nucleic acid binding"/>
    <property type="evidence" value="ECO:0007669"/>
    <property type="project" value="InterPro"/>
</dbReference>
<dbReference type="OrthoDB" id="912942at2759"/>
<evidence type="ECO:0000256" key="6">
    <source>
        <dbReference type="ARBA" id="ARBA00022918"/>
    </source>
</evidence>
<dbReference type="PANTHER" id="PTHR48475:SF2">
    <property type="entry name" value="RIBONUCLEASE H"/>
    <property type="match status" value="1"/>
</dbReference>
<dbReference type="KEGG" id="vra:106757030"/>
<name>A0A1S3TMW5_VIGRR</name>
<keyword evidence="3" id="KW-0540">Nuclease</keyword>
<proteinExistence type="predicted"/>
<accession>A0A1S3TMW5</accession>
<dbReference type="InterPro" id="IPR041588">
    <property type="entry name" value="Integrase_H2C2"/>
</dbReference>
<feature type="compositionally biased region" description="Gly residues" evidence="8">
    <location>
        <begin position="50"/>
        <end position="60"/>
    </location>
</feature>
<dbReference type="PROSITE" id="PS50879">
    <property type="entry name" value="RNASE_H_1"/>
    <property type="match status" value="1"/>
</dbReference>
<keyword evidence="7" id="KW-0175">Coiled coil</keyword>
<gene>
    <name evidence="12" type="primary">LOC106757030</name>
</gene>